<dbReference type="InterPro" id="IPR025943">
    <property type="entry name" value="Sigma_54_int_dom_ATP-bd_2"/>
</dbReference>
<dbReference type="InterPro" id="IPR003593">
    <property type="entry name" value="AAA+_ATPase"/>
</dbReference>
<evidence type="ECO:0000313" key="12">
    <source>
        <dbReference type="Proteomes" id="UP000199657"/>
    </source>
</evidence>
<dbReference type="GO" id="GO:0006355">
    <property type="term" value="P:regulation of DNA-templated transcription"/>
    <property type="evidence" value="ECO:0007669"/>
    <property type="project" value="InterPro"/>
</dbReference>
<evidence type="ECO:0000256" key="7">
    <source>
        <dbReference type="ARBA" id="ARBA00023163"/>
    </source>
</evidence>
<dbReference type="InterPro" id="IPR025662">
    <property type="entry name" value="Sigma_54_int_dom_ATP-bd_1"/>
</dbReference>
<dbReference type="SUPFAM" id="SSF52540">
    <property type="entry name" value="P-loop containing nucleoside triphosphate hydrolases"/>
    <property type="match status" value="1"/>
</dbReference>
<dbReference type="InterPro" id="IPR001789">
    <property type="entry name" value="Sig_transdc_resp-reg_receiver"/>
</dbReference>
<dbReference type="RefSeq" id="WP_091640445.1">
    <property type="nucleotide sequence ID" value="NZ_FOEG01000002.1"/>
</dbReference>
<keyword evidence="7" id="KW-0804">Transcription</keyword>
<dbReference type="InterPro" id="IPR011006">
    <property type="entry name" value="CheY-like_superfamily"/>
</dbReference>
<dbReference type="Gene3D" id="3.40.50.2300">
    <property type="match status" value="1"/>
</dbReference>
<evidence type="ECO:0000259" key="10">
    <source>
        <dbReference type="PROSITE" id="PS50110"/>
    </source>
</evidence>
<protein>
    <submittedName>
        <fullName evidence="11">Two-component system, NtrC family, C4-dicarboxylate transport response regulator DctD</fullName>
    </submittedName>
</protein>
<dbReference type="PANTHER" id="PTHR32071">
    <property type="entry name" value="TRANSCRIPTIONAL REGULATORY PROTEIN"/>
    <property type="match status" value="1"/>
</dbReference>
<accession>A0A1H8RG05</accession>
<dbReference type="OrthoDB" id="9804019at2"/>
<dbReference type="InterPro" id="IPR009057">
    <property type="entry name" value="Homeodomain-like_sf"/>
</dbReference>
<keyword evidence="6" id="KW-0238">DNA-binding</keyword>
<sequence length="451" mass="50846">MTEQGVTIYLVEDDEAMRSSVARWLRLADFHVEPLAAAAPLLETIATDSPAVVVSDVRMPDMDGRDLQQAVQHIDPDLPVILFTGHGDIDMAVEAMRNGCYDFIEKPFNAERLLESVRRACEKRHLVLENRNLRSQMEDLSGLHARLIGRSPAINKLRQEIIDMAPVDANVLVIGETGTGKEVVASCLHHLSPRHDQPLVAVNCAAIPETLAESELFGHEPGAFTSASTRRKGRLEEAHGGTLFLDEMADMPLEVQAKLLRAIQERSFNRLGSNTVRNTDFRLIAAINTDARGAIQRRELREDLYYRVNTIELHIPPLRERREDVPMLFSVFCEHAAVVYDRPVTYPDSATLTALMNHDWPGNVRELKNVAARYTLSSLPPEERLGSLLRQDNDIAPAPGEGLREQVQKLERQLIQDALRRHEGRITPVLEELQLPRRTLNEKMRRYGLRG</sequence>
<dbReference type="PROSITE" id="PS00688">
    <property type="entry name" value="SIGMA54_INTERACT_3"/>
    <property type="match status" value="1"/>
</dbReference>
<dbReference type="Pfam" id="PF00158">
    <property type="entry name" value="Sigma54_activat"/>
    <property type="match status" value="1"/>
</dbReference>
<dbReference type="InterPro" id="IPR002078">
    <property type="entry name" value="Sigma_54_int"/>
</dbReference>
<dbReference type="FunFam" id="3.40.50.300:FF:000006">
    <property type="entry name" value="DNA-binding transcriptional regulator NtrC"/>
    <property type="match status" value="1"/>
</dbReference>
<dbReference type="FunFam" id="3.40.50.2300:FF:000018">
    <property type="entry name" value="DNA-binding transcriptional regulator NtrC"/>
    <property type="match status" value="1"/>
</dbReference>
<gene>
    <name evidence="11" type="ORF">SAMN04488052_1027</name>
</gene>
<keyword evidence="2" id="KW-0547">Nucleotide-binding</keyword>
<evidence type="ECO:0000256" key="8">
    <source>
        <dbReference type="PROSITE-ProRule" id="PRU00169"/>
    </source>
</evidence>
<reference evidence="11 12" key="1">
    <citation type="submission" date="2016-10" db="EMBL/GenBank/DDBJ databases">
        <authorList>
            <person name="de Groot N.N."/>
        </authorList>
    </citation>
    <scope>NUCLEOTIDE SEQUENCE [LARGE SCALE GENOMIC DNA]</scope>
    <source>
        <strain evidence="11 12">CGMCC 1.6291</strain>
    </source>
</reference>
<evidence type="ECO:0000256" key="5">
    <source>
        <dbReference type="ARBA" id="ARBA00023015"/>
    </source>
</evidence>
<evidence type="ECO:0000256" key="6">
    <source>
        <dbReference type="ARBA" id="ARBA00023125"/>
    </source>
</evidence>
<dbReference type="Pfam" id="PF25601">
    <property type="entry name" value="AAA_lid_14"/>
    <property type="match status" value="1"/>
</dbReference>
<keyword evidence="3" id="KW-0067">ATP-binding</keyword>
<keyword evidence="12" id="KW-1185">Reference proteome</keyword>
<dbReference type="Gene3D" id="1.10.8.60">
    <property type="match status" value="1"/>
</dbReference>
<dbReference type="Gene3D" id="1.10.10.60">
    <property type="entry name" value="Homeodomain-like"/>
    <property type="match status" value="1"/>
</dbReference>
<dbReference type="GO" id="GO:0043565">
    <property type="term" value="F:sequence-specific DNA binding"/>
    <property type="evidence" value="ECO:0007669"/>
    <property type="project" value="InterPro"/>
</dbReference>
<dbReference type="SMART" id="SM00382">
    <property type="entry name" value="AAA"/>
    <property type="match status" value="1"/>
</dbReference>
<dbReference type="PROSITE" id="PS50110">
    <property type="entry name" value="RESPONSE_REGULATORY"/>
    <property type="match status" value="1"/>
</dbReference>
<dbReference type="Proteomes" id="UP000199657">
    <property type="component" value="Unassembled WGS sequence"/>
</dbReference>
<keyword evidence="5" id="KW-0805">Transcription regulation</keyword>
<dbReference type="GO" id="GO:0005524">
    <property type="term" value="F:ATP binding"/>
    <property type="evidence" value="ECO:0007669"/>
    <property type="project" value="UniProtKB-KW"/>
</dbReference>
<dbReference type="PROSITE" id="PS00676">
    <property type="entry name" value="SIGMA54_INTERACT_2"/>
    <property type="match status" value="1"/>
</dbReference>
<dbReference type="InterPro" id="IPR002197">
    <property type="entry name" value="HTH_Fis"/>
</dbReference>
<dbReference type="Pfam" id="PF02954">
    <property type="entry name" value="HTH_8"/>
    <property type="match status" value="1"/>
</dbReference>
<dbReference type="STRING" id="406100.SAMN04488052_1027"/>
<evidence type="ECO:0000256" key="1">
    <source>
        <dbReference type="ARBA" id="ARBA00022553"/>
    </source>
</evidence>
<dbReference type="CDD" id="cd00009">
    <property type="entry name" value="AAA"/>
    <property type="match status" value="1"/>
</dbReference>
<dbReference type="EMBL" id="FOEG01000002">
    <property type="protein sequence ID" value="SEO65459.1"/>
    <property type="molecule type" value="Genomic_DNA"/>
</dbReference>
<dbReference type="CDD" id="cd17549">
    <property type="entry name" value="REC_DctD-like"/>
    <property type="match status" value="1"/>
</dbReference>
<keyword evidence="4" id="KW-0902">Two-component regulatory system</keyword>
<evidence type="ECO:0000259" key="9">
    <source>
        <dbReference type="PROSITE" id="PS50045"/>
    </source>
</evidence>
<dbReference type="PANTHER" id="PTHR32071:SF57">
    <property type="entry name" value="C4-DICARBOXYLATE TRANSPORT TRANSCRIPTIONAL REGULATORY PROTEIN DCTD"/>
    <property type="match status" value="1"/>
</dbReference>
<dbReference type="SUPFAM" id="SSF52172">
    <property type="entry name" value="CheY-like"/>
    <property type="match status" value="1"/>
</dbReference>
<name>A0A1H8RG05_9GAMM</name>
<dbReference type="InterPro" id="IPR058031">
    <property type="entry name" value="AAA_lid_NorR"/>
</dbReference>
<dbReference type="AlphaFoldDB" id="A0A1H8RG05"/>
<dbReference type="PROSITE" id="PS50045">
    <property type="entry name" value="SIGMA54_INTERACT_4"/>
    <property type="match status" value="1"/>
</dbReference>
<dbReference type="SUPFAM" id="SSF46689">
    <property type="entry name" value="Homeodomain-like"/>
    <property type="match status" value="1"/>
</dbReference>
<dbReference type="PROSITE" id="PS00675">
    <property type="entry name" value="SIGMA54_INTERACT_1"/>
    <property type="match status" value="1"/>
</dbReference>
<evidence type="ECO:0000313" key="11">
    <source>
        <dbReference type="EMBL" id="SEO65459.1"/>
    </source>
</evidence>
<dbReference type="GO" id="GO:0000160">
    <property type="term" value="P:phosphorelay signal transduction system"/>
    <property type="evidence" value="ECO:0007669"/>
    <property type="project" value="UniProtKB-KW"/>
</dbReference>
<dbReference type="InterPro" id="IPR027417">
    <property type="entry name" value="P-loop_NTPase"/>
</dbReference>
<evidence type="ECO:0000256" key="4">
    <source>
        <dbReference type="ARBA" id="ARBA00023012"/>
    </source>
</evidence>
<feature type="domain" description="Sigma-54 factor interaction" evidence="9">
    <location>
        <begin position="147"/>
        <end position="376"/>
    </location>
</feature>
<dbReference type="InterPro" id="IPR025944">
    <property type="entry name" value="Sigma_54_int_dom_CS"/>
</dbReference>
<dbReference type="SMART" id="SM00448">
    <property type="entry name" value="REC"/>
    <property type="match status" value="1"/>
</dbReference>
<organism evidence="11 12">
    <name type="scientific">Aquisalimonas asiatica</name>
    <dbReference type="NCBI Taxonomy" id="406100"/>
    <lineage>
        <taxon>Bacteria</taxon>
        <taxon>Pseudomonadati</taxon>
        <taxon>Pseudomonadota</taxon>
        <taxon>Gammaproteobacteria</taxon>
        <taxon>Chromatiales</taxon>
        <taxon>Ectothiorhodospiraceae</taxon>
        <taxon>Aquisalimonas</taxon>
    </lineage>
</organism>
<feature type="domain" description="Response regulatory" evidence="10">
    <location>
        <begin position="7"/>
        <end position="121"/>
    </location>
</feature>
<keyword evidence="1 8" id="KW-0597">Phosphoprotein</keyword>
<feature type="modified residue" description="4-aspartylphosphate" evidence="8">
    <location>
        <position position="56"/>
    </location>
</feature>
<evidence type="ECO:0000256" key="2">
    <source>
        <dbReference type="ARBA" id="ARBA00022741"/>
    </source>
</evidence>
<evidence type="ECO:0000256" key="3">
    <source>
        <dbReference type="ARBA" id="ARBA00022840"/>
    </source>
</evidence>
<proteinExistence type="predicted"/>
<dbReference type="Gene3D" id="3.40.50.300">
    <property type="entry name" value="P-loop containing nucleotide triphosphate hydrolases"/>
    <property type="match status" value="1"/>
</dbReference>
<dbReference type="Pfam" id="PF00072">
    <property type="entry name" value="Response_reg"/>
    <property type="match status" value="1"/>
</dbReference>